<dbReference type="GO" id="GO:0006352">
    <property type="term" value="P:DNA-templated transcription initiation"/>
    <property type="evidence" value="ECO:0007669"/>
    <property type="project" value="InterPro"/>
</dbReference>
<organism evidence="7 8">
    <name type="scientific">Fuerstiella marisgermanici</name>
    <dbReference type="NCBI Taxonomy" id="1891926"/>
    <lineage>
        <taxon>Bacteria</taxon>
        <taxon>Pseudomonadati</taxon>
        <taxon>Planctomycetota</taxon>
        <taxon>Planctomycetia</taxon>
        <taxon>Planctomycetales</taxon>
        <taxon>Planctomycetaceae</taxon>
        <taxon>Fuerstiella</taxon>
    </lineage>
</organism>
<evidence type="ECO:0000256" key="2">
    <source>
        <dbReference type="ARBA" id="ARBA00023015"/>
    </source>
</evidence>
<evidence type="ECO:0000313" key="8">
    <source>
        <dbReference type="Proteomes" id="UP000187735"/>
    </source>
</evidence>
<keyword evidence="2" id="KW-0805">Transcription regulation</keyword>
<evidence type="ECO:0000256" key="3">
    <source>
        <dbReference type="ARBA" id="ARBA00023082"/>
    </source>
</evidence>
<dbReference type="InterPro" id="IPR036388">
    <property type="entry name" value="WH-like_DNA-bd_sf"/>
</dbReference>
<dbReference type="STRING" id="1891926.Fuma_02812"/>
<feature type="domain" description="RNA polymerase sigma-70 region 2" evidence="6">
    <location>
        <begin position="37"/>
        <end position="101"/>
    </location>
</feature>
<dbReference type="SUPFAM" id="SSF88946">
    <property type="entry name" value="Sigma2 domain of RNA polymerase sigma factors"/>
    <property type="match status" value="1"/>
</dbReference>
<comment type="similarity">
    <text evidence="1">Belongs to the sigma-70 factor family. ECF subfamily.</text>
</comment>
<reference evidence="7 8" key="1">
    <citation type="journal article" date="2016" name="Front. Microbiol.">
        <title>Fuerstia marisgermanicae gen. nov., sp. nov., an Unusual Member of the Phylum Planctomycetes from the German Wadden Sea.</title>
        <authorList>
            <person name="Kohn T."/>
            <person name="Heuer A."/>
            <person name="Jogler M."/>
            <person name="Vollmers J."/>
            <person name="Boedeker C."/>
            <person name="Bunk B."/>
            <person name="Rast P."/>
            <person name="Borchert D."/>
            <person name="Glockner I."/>
            <person name="Freese H.M."/>
            <person name="Klenk H.P."/>
            <person name="Overmann J."/>
            <person name="Kaster A.K."/>
            <person name="Rohde M."/>
            <person name="Wiegand S."/>
            <person name="Jogler C."/>
        </authorList>
    </citation>
    <scope>NUCLEOTIDE SEQUENCE [LARGE SCALE GENOMIC DNA]</scope>
    <source>
        <strain evidence="7 8">NH11</strain>
    </source>
</reference>
<dbReference type="SUPFAM" id="SSF88659">
    <property type="entry name" value="Sigma3 and sigma4 domains of RNA polymerase sigma factors"/>
    <property type="match status" value="1"/>
</dbReference>
<gene>
    <name evidence="7" type="ORF">Fuma_02812</name>
</gene>
<dbReference type="Gene3D" id="1.10.1740.10">
    <property type="match status" value="1"/>
</dbReference>
<dbReference type="GO" id="GO:0003677">
    <property type="term" value="F:DNA binding"/>
    <property type="evidence" value="ECO:0007669"/>
    <property type="project" value="UniProtKB-KW"/>
</dbReference>
<dbReference type="RefSeq" id="WP_077024695.1">
    <property type="nucleotide sequence ID" value="NZ_CP017641.1"/>
</dbReference>
<dbReference type="OrthoDB" id="276109at2"/>
<dbReference type="KEGG" id="fmr:Fuma_02812"/>
<keyword evidence="5" id="KW-0804">Transcription</keyword>
<dbReference type="InterPro" id="IPR013324">
    <property type="entry name" value="RNA_pol_sigma_r3/r4-like"/>
</dbReference>
<keyword evidence="3" id="KW-0731">Sigma factor</keyword>
<dbReference type="NCBIfam" id="TIGR02937">
    <property type="entry name" value="sigma70-ECF"/>
    <property type="match status" value="1"/>
</dbReference>
<dbReference type="AlphaFoldDB" id="A0A1P8WGL6"/>
<keyword evidence="4" id="KW-0238">DNA-binding</keyword>
<name>A0A1P8WGL6_9PLAN</name>
<dbReference type="InterPro" id="IPR039425">
    <property type="entry name" value="RNA_pol_sigma-70-like"/>
</dbReference>
<dbReference type="GO" id="GO:0016987">
    <property type="term" value="F:sigma factor activity"/>
    <property type="evidence" value="ECO:0007669"/>
    <property type="project" value="UniProtKB-KW"/>
</dbReference>
<protein>
    <submittedName>
        <fullName evidence="7">RNA polymerase sigma factor</fullName>
    </submittedName>
</protein>
<keyword evidence="8" id="KW-1185">Reference proteome</keyword>
<dbReference type="PANTHER" id="PTHR43133:SF8">
    <property type="entry name" value="RNA POLYMERASE SIGMA FACTOR HI_1459-RELATED"/>
    <property type="match status" value="1"/>
</dbReference>
<evidence type="ECO:0000256" key="1">
    <source>
        <dbReference type="ARBA" id="ARBA00010641"/>
    </source>
</evidence>
<dbReference type="EMBL" id="CP017641">
    <property type="protein sequence ID" value="APZ93195.1"/>
    <property type="molecule type" value="Genomic_DNA"/>
</dbReference>
<accession>A0A1P8WGL6</accession>
<dbReference type="Pfam" id="PF04542">
    <property type="entry name" value="Sigma70_r2"/>
    <property type="match status" value="1"/>
</dbReference>
<evidence type="ECO:0000256" key="5">
    <source>
        <dbReference type="ARBA" id="ARBA00023163"/>
    </source>
</evidence>
<sequence length="211" mass="23781">MAQQQEYTSLSEASDICRLRTAGVTALAEQFVEQQSQLKRLIRGGVGRQLRRRLDASDVLQDVYLEASRSLSQFLLNPVFSAKNWLVALTTQRLRQLLRRHFLAKCRSLSCELDNNNAEDADFSPLAEIADRQSSPSARVMRKESSHVVVTAVRRLSADDQTILQLRTHDGISNVEAAELLCITPAAATKRYVRALDRLNSELRNLGWSQE</sequence>
<dbReference type="Gene3D" id="1.10.10.10">
    <property type="entry name" value="Winged helix-like DNA-binding domain superfamily/Winged helix DNA-binding domain"/>
    <property type="match status" value="1"/>
</dbReference>
<evidence type="ECO:0000259" key="6">
    <source>
        <dbReference type="Pfam" id="PF04542"/>
    </source>
</evidence>
<dbReference type="InterPro" id="IPR013325">
    <property type="entry name" value="RNA_pol_sigma_r2"/>
</dbReference>
<dbReference type="InterPro" id="IPR014284">
    <property type="entry name" value="RNA_pol_sigma-70_dom"/>
</dbReference>
<evidence type="ECO:0000313" key="7">
    <source>
        <dbReference type="EMBL" id="APZ93195.1"/>
    </source>
</evidence>
<proteinExistence type="inferred from homology"/>
<dbReference type="InterPro" id="IPR007627">
    <property type="entry name" value="RNA_pol_sigma70_r2"/>
</dbReference>
<dbReference type="Proteomes" id="UP000187735">
    <property type="component" value="Chromosome"/>
</dbReference>
<evidence type="ECO:0000256" key="4">
    <source>
        <dbReference type="ARBA" id="ARBA00023125"/>
    </source>
</evidence>
<dbReference type="PANTHER" id="PTHR43133">
    <property type="entry name" value="RNA POLYMERASE ECF-TYPE SIGMA FACTO"/>
    <property type="match status" value="1"/>
</dbReference>